<reference evidence="2" key="1">
    <citation type="journal article" date="2019" name="Int. J. Syst. Evol. Microbiol.">
        <title>The Global Catalogue of Microorganisms (GCM) 10K type strain sequencing project: providing services to taxonomists for standard genome sequencing and annotation.</title>
        <authorList>
            <consortium name="The Broad Institute Genomics Platform"/>
            <consortium name="The Broad Institute Genome Sequencing Center for Infectious Disease"/>
            <person name="Wu L."/>
            <person name="Ma J."/>
        </authorList>
    </citation>
    <scope>NUCLEOTIDE SEQUENCE [LARGE SCALE GENOMIC DNA]</scope>
    <source>
        <strain evidence="2">CGMCC 1.15399</strain>
    </source>
</reference>
<organism evidence="1 2">
    <name type="scientific">Nonomuraea guangzhouensis</name>
    <dbReference type="NCBI Taxonomy" id="1291555"/>
    <lineage>
        <taxon>Bacteria</taxon>
        <taxon>Bacillati</taxon>
        <taxon>Actinomycetota</taxon>
        <taxon>Actinomycetes</taxon>
        <taxon>Streptosporangiales</taxon>
        <taxon>Streptosporangiaceae</taxon>
        <taxon>Nonomuraea</taxon>
    </lineage>
</organism>
<gene>
    <name evidence="1" type="ORF">ACFSJ0_08355</name>
</gene>
<evidence type="ECO:0000313" key="1">
    <source>
        <dbReference type="EMBL" id="MFD1537040.1"/>
    </source>
</evidence>
<evidence type="ECO:0000313" key="2">
    <source>
        <dbReference type="Proteomes" id="UP001597097"/>
    </source>
</evidence>
<accession>A0ABW4G2S6</accession>
<proteinExistence type="predicted"/>
<dbReference type="GO" id="GO:0003677">
    <property type="term" value="F:DNA binding"/>
    <property type="evidence" value="ECO:0007669"/>
    <property type="project" value="UniProtKB-KW"/>
</dbReference>
<dbReference type="Proteomes" id="UP001597097">
    <property type="component" value="Unassembled WGS sequence"/>
</dbReference>
<name>A0ABW4G2S6_9ACTN</name>
<dbReference type="RefSeq" id="WP_219535795.1">
    <property type="nucleotide sequence ID" value="NZ_JAHKRM010000027.1"/>
</dbReference>
<dbReference type="EMBL" id="JBHUCM010000008">
    <property type="protein sequence ID" value="MFD1537040.1"/>
    <property type="molecule type" value="Genomic_DNA"/>
</dbReference>
<sequence length="120" mass="13686">MITVEDVRRLASTLPRSSEHLIRDRVKFRVGSIVYVAFSHDETLMGFGFPKEERAALVAAEPDKFQLPRESDMRFNWVVARMAAIDADEMPELVIEAWRLAVPKKVYAAYISSAGPYRAR</sequence>
<protein>
    <submittedName>
        <fullName evidence="1">MmcQ/YjbR family DNA-binding protein</fullName>
    </submittedName>
</protein>
<dbReference type="InterPro" id="IPR058532">
    <property type="entry name" value="YjbR/MT2646/Rv2570-like"/>
</dbReference>
<dbReference type="Pfam" id="PF04237">
    <property type="entry name" value="YjbR"/>
    <property type="match status" value="1"/>
</dbReference>
<comment type="caution">
    <text evidence="1">The sequence shown here is derived from an EMBL/GenBank/DDBJ whole genome shotgun (WGS) entry which is preliminary data.</text>
</comment>
<keyword evidence="1" id="KW-0238">DNA-binding</keyword>
<keyword evidence="2" id="KW-1185">Reference proteome</keyword>